<dbReference type="FunFam" id="3.40.50.300:FF:001091">
    <property type="entry name" value="Probable disease resistance protein At1g61300"/>
    <property type="match status" value="1"/>
</dbReference>
<dbReference type="InterPro" id="IPR002182">
    <property type="entry name" value="NB-ARC"/>
</dbReference>
<gene>
    <name evidence="14" type="ORF">AAHA92_04715</name>
</gene>
<dbReference type="PRINTS" id="PR00364">
    <property type="entry name" value="DISEASERSIST"/>
</dbReference>
<evidence type="ECO:0000256" key="11">
    <source>
        <dbReference type="SAM" id="MobiDB-lite"/>
    </source>
</evidence>
<dbReference type="SUPFAM" id="SSF52058">
    <property type="entry name" value="L domain-like"/>
    <property type="match status" value="1"/>
</dbReference>
<keyword evidence="8" id="KW-0547">Nucleotide-binding</keyword>
<comment type="similarity">
    <text evidence="3">Belongs to the disease resistance NB-LRR family.</text>
</comment>
<dbReference type="PANTHER" id="PTHR23155:SF1152">
    <property type="entry name" value="AAA+ ATPASE DOMAIN-CONTAINING PROTEIN"/>
    <property type="match status" value="1"/>
</dbReference>
<dbReference type="GO" id="GO:0005737">
    <property type="term" value="C:cytoplasm"/>
    <property type="evidence" value="ECO:0007669"/>
    <property type="project" value="UniProtKB-SubCell"/>
</dbReference>
<dbReference type="GO" id="GO:0051607">
    <property type="term" value="P:defense response to virus"/>
    <property type="evidence" value="ECO:0007669"/>
    <property type="project" value="UniProtKB-ARBA"/>
</dbReference>
<keyword evidence="6" id="KW-0381">Hypersensitive response</keyword>
<feature type="domain" description="Disease resistance protein winged helix" evidence="13">
    <location>
        <begin position="414"/>
        <end position="479"/>
    </location>
</feature>
<dbReference type="InterPro" id="IPR042197">
    <property type="entry name" value="Apaf_helical"/>
</dbReference>
<keyword evidence="9" id="KW-0611">Plant defense</keyword>
<evidence type="ECO:0000256" key="8">
    <source>
        <dbReference type="ARBA" id="ARBA00022741"/>
    </source>
</evidence>
<dbReference type="Gene3D" id="3.40.50.300">
    <property type="entry name" value="P-loop containing nucleotide triphosphate hydrolases"/>
    <property type="match status" value="1"/>
</dbReference>
<reference evidence="14 15" key="1">
    <citation type="submission" date="2024-06" db="EMBL/GenBank/DDBJ databases">
        <title>A chromosome level genome sequence of Diviner's sage (Salvia divinorum).</title>
        <authorList>
            <person name="Ford S.A."/>
            <person name="Ro D.-K."/>
            <person name="Ness R.W."/>
            <person name="Phillips M.A."/>
        </authorList>
    </citation>
    <scope>NUCLEOTIDE SEQUENCE [LARGE SCALE GENOMIC DNA]</scope>
    <source>
        <strain evidence="14">SAF-2024a</strain>
        <tissue evidence="14">Leaf</tissue>
    </source>
</reference>
<dbReference type="SUPFAM" id="SSF52540">
    <property type="entry name" value="P-loop containing nucleoside triphosphate hydrolases"/>
    <property type="match status" value="1"/>
</dbReference>
<dbReference type="GO" id="GO:0005524">
    <property type="term" value="F:ATP binding"/>
    <property type="evidence" value="ECO:0007669"/>
    <property type="project" value="UniProtKB-KW"/>
</dbReference>
<keyword evidence="15" id="KW-1185">Reference proteome</keyword>
<sequence>MAAYAALASLSQTTDLTKYEAATDLFSVEAKEKIASIQEMVRYLRLFLEDFPHKSKRWERRIRDVAHQAEDIIEGFTRLPIQPFHRGSDVPNLEDQLENVYEKIGLIAGEAMEDRPSDLHVAVSSSPSSSSSSRSAPTQNDAVVIGLDEDLTAIKGRLCGEPSDLQIIPIVGMPGIGKTTLARTVYEDSFVVHRFDILAWISVSQDYSYKNILKALLESMKLLQQLVPCKNYDVLKDLHRQLDEIDLPEMEKLVCQTLKSRRYFIVMDDVWSTRVLDDVMIFPDDGNGSRIMVTTRLLDVAYYPGCCSRIHEMRVMNNAQSWDLLKQKVLKSGDCPPHLKEIGEDIARRCAGLPLAVVLVAGLLSAVSDTRASWEEIARNINTAVGRELDEILSLSYTHLPHHLRPCFLYLGSFPEDENIRAETLIRLWEAEGFLKHENECDKSLFLEDLVKRNLVSVNSRRFDGKIKSCSLHDMVRDMCVRKARDEKFLGVIDGRSDPQEMIDERRISLSACDTDRLLVSTTRTILCFELEFSPMFLCFLEHLSLLRVLHSTSAIYEAISSHVFQLSHLRYLALRGPMEITPAISNLVSLETLVIHPVSRWSRNYTNAGPLHLPLEIWRMEQLKHIIVYDRCILPHPSSDTPKPLINLQTLSLVTNLVWTDKLVQMIPNVKTLGLVYTALQDPNLGHLENLLQLEKLQVSMIGDSCRKWQNPILPTTLKKLTLVKKRLPWEDMSIIGSLPNLQVLKLLDYALEGATWATGDDEFAELKYLLIGASSLQHWTVHESSFATLKHLTLCCPGLERVPGEIGEISTLELIEMGGCKESAVDSANEIIEDRKNCGDDALHLRYIGQRRVWSWKSFSDEVRRLAPHLS</sequence>
<dbReference type="Pfam" id="PF23559">
    <property type="entry name" value="WHD_DRP"/>
    <property type="match status" value="1"/>
</dbReference>
<keyword evidence="4" id="KW-0963">Cytoplasm</keyword>
<evidence type="ECO:0000256" key="10">
    <source>
        <dbReference type="ARBA" id="ARBA00022840"/>
    </source>
</evidence>
<dbReference type="Gene3D" id="1.20.5.4130">
    <property type="match status" value="1"/>
</dbReference>
<dbReference type="GO" id="GO:0009626">
    <property type="term" value="P:plant-type hypersensitive response"/>
    <property type="evidence" value="ECO:0007669"/>
    <property type="project" value="UniProtKB-KW"/>
</dbReference>
<dbReference type="FunFam" id="1.10.10.10:FF:000322">
    <property type="entry name" value="Probable disease resistance protein At1g63360"/>
    <property type="match status" value="1"/>
</dbReference>
<feature type="compositionally biased region" description="Low complexity" evidence="11">
    <location>
        <begin position="124"/>
        <end position="135"/>
    </location>
</feature>
<keyword evidence="10" id="KW-0067">ATP-binding</keyword>
<comment type="subcellular location">
    <subcellularLocation>
        <location evidence="2">Cytoplasm</location>
    </subcellularLocation>
</comment>
<evidence type="ECO:0000256" key="3">
    <source>
        <dbReference type="ARBA" id="ARBA00008894"/>
    </source>
</evidence>
<evidence type="ECO:0000256" key="4">
    <source>
        <dbReference type="ARBA" id="ARBA00022490"/>
    </source>
</evidence>
<dbReference type="InterPro" id="IPR044974">
    <property type="entry name" value="Disease_R_plants"/>
</dbReference>
<dbReference type="PANTHER" id="PTHR23155">
    <property type="entry name" value="DISEASE RESISTANCE PROTEIN RP"/>
    <property type="match status" value="1"/>
</dbReference>
<protein>
    <submittedName>
        <fullName evidence="14">Late blight resistance protein R1A-3 isoform X1</fullName>
    </submittedName>
</protein>
<dbReference type="Gene3D" id="1.10.10.10">
    <property type="entry name" value="Winged helix-like DNA-binding domain superfamily/Winged helix DNA-binding domain"/>
    <property type="match status" value="1"/>
</dbReference>
<evidence type="ECO:0000256" key="1">
    <source>
        <dbReference type="ARBA" id="ARBA00002074"/>
    </source>
</evidence>
<evidence type="ECO:0000256" key="6">
    <source>
        <dbReference type="ARBA" id="ARBA00022667"/>
    </source>
</evidence>
<name>A0ABD1I2R1_SALDI</name>
<dbReference type="Gene3D" id="1.10.8.430">
    <property type="entry name" value="Helical domain of apoptotic protease-activating factors"/>
    <property type="match status" value="1"/>
</dbReference>
<comment type="caution">
    <text evidence="14">The sequence shown here is derived from an EMBL/GenBank/DDBJ whole genome shotgun (WGS) entry which is preliminary data.</text>
</comment>
<organism evidence="14 15">
    <name type="scientific">Salvia divinorum</name>
    <name type="common">Maria pastora</name>
    <name type="synonym">Diviner's sage</name>
    <dbReference type="NCBI Taxonomy" id="28513"/>
    <lineage>
        <taxon>Eukaryota</taxon>
        <taxon>Viridiplantae</taxon>
        <taxon>Streptophyta</taxon>
        <taxon>Embryophyta</taxon>
        <taxon>Tracheophyta</taxon>
        <taxon>Spermatophyta</taxon>
        <taxon>Magnoliopsida</taxon>
        <taxon>eudicotyledons</taxon>
        <taxon>Gunneridae</taxon>
        <taxon>Pentapetalae</taxon>
        <taxon>asterids</taxon>
        <taxon>lamiids</taxon>
        <taxon>Lamiales</taxon>
        <taxon>Lamiaceae</taxon>
        <taxon>Nepetoideae</taxon>
        <taxon>Mentheae</taxon>
        <taxon>Salviinae</taxon>
        <taxon>Salvia</taxon>
        <taxon>Salvia subgen. Calosphace</taxon>
    </lineage>
</organism>
<accession>A0ABD1I2R1</accession>
<dbReference type="Pfam" id="PF00931">
    <property type="entry name" value="NB-ARC"/>
    <property type="match status" value="1"/>
</dbReference>
<keyword evidence="5" id="KW-0433">Leucine-rich repeat</keyword>
<comment type="function">
    <text evidence="1">Confers resistance to late blight (Phytophthora infestans) races carrying the avirulence gene Avr1. Resistance proteins guard the plant against pathogens that contain an appropriate avirulence protein via an indirect interaction with this avirulence protein. That triggers a defense system including the hypersensitive response, which restricts the pathogen growth.</text>
</comment>
<dbReference type="InterPro" id="IPR032675">
    <property type="entry name" value="LRR_dom_sf"/>
</dbReference>
<evidence type="ECO:0000259" key="13">
    <source>
        <dbReference type="Pfam" id="PF23559"/>
    </source>
</evidence>
<dbReference type="InterPro" id="IPR058922">
    <property type="entry name" value="WHD_DRP"/>
</dbReference>
<dbReference type="InterPro" id="IPR036388">
    <property type="entry name" value="WH-like_DNA-bd_sf"/>
</dbReference>
<dbReference type="AlphaFoldDB" id="A0ABD1I2R1"/>
<feature type="domain" description="NB-ARC" evidence="12">
    <location>
        <begin position="149"/>
        <end position="332"/>
    </location>
</feature>
<proteinExistence type="inferred from homology"/>
<evidence type="ECO:0000256" key="5">
    <source>
        <dbReference type="ARBA" id="ARBA00022614"/>
    </source>
</evidence>
<evidence type="ECO:0000313" key="15">
    <source>
        <dbReference type="Proteomes" id="UP001567538"/>
    </source>
</evidence>
<dbReference type="InterPro" id="IPR027417">
    <property type="entry name" value="P-loop_NTPase"/>
</dbReference>
<evidence type="ECO:0000256" key="9">
    <source>
        <dbReference type="ARBA" id="ARBA00022821"/>
    </source>
</evidence>
<evidence type="ECO:0000259" key="12">
    <source>
        <dbReference type="Pfam" id="PF00931"/>
    </source>
</evidence>
<evidence type="ECO:0000256" key="7">
    <source>
        <dbReference type="ARBA" id="ARBA00022737"/>
    </source>
</evidence>
<feature type="region of interest" description="Disordered" evidence="11">
    <location>
        <begin position="118"/>
        <end position="139"/>
    </location>
</feature>
<keyword evidence="7" id="KW-0677">Repeat</keyword>
<dbReference type="Proteomes" id="UP001567538">
    <property type="component" value="Unassembled WGS sequence"/>
</dbReference>
<dbReference type="EMBL" id="JBEAFC010000003">
    <property type="protein sequence ID" value="KAL1562098.1"/>
    <property type="molecule type" value="Genomic_DNA"/>
</dbReference>
<evidence type="ECO:0000256" key="2">
    <source>
        <dbReference type="ARBA" id="ARBA00004496"/>
    </source>
</evidence>
<evidence type="ECO:0000313" key="14">
    <source>
        <dbReference type="EMBL" id="KAL1562098.1"/>
    </source>
</evidence>
<dbReference type="Gene3D" id="3.80.10.10">
    <property type="entry name" value="Ribonuclease Inhibitor"/>
    <property type="match status" value="1"/>
</dbReference>